<feature type="repeat" description="WD" evidence="3">
    <location>
        <begin position="45"/>
        <end position="86"/>
    </location>
</feature>
<evidence type="ECO:0000256" key="3">
    <source>
        <dbReference type="PROSITE-ProRule" id="PRU00221"/>
    </source>
</evidence>
<dbReference type="PROSITE" id="PS50082">
    <property type="entry name" value="WD_REPEATS_2"/>
    <property type="match status" value="1"/>
</dbReference>
<dbReference type="PROSITE" id="PS00678">
    <property type="entry name" value="WD_REPEATS_1"/>
    <property type="match status" value="1"/>
</dbReference>
<organism evidence="5 6">
    <name type="scientific">Coptis chinensis</name>
    <dbReference type="NCBI Taxonomy" id="261450"/>
    <lineage>
        <taxon>Eukaryota</taxon>
        <taxon>Viridiplantae</taxon>
        <taxon>Streptophyta</taxon>
        <taxon>Embryophyta</taxon>
        <taxon>Tracheophyta</taxon>
        <taxon>Spermatophyta</taxon>
        <taxon>Magnoliopsida</taxon>
        <taxon>Ranunculales</taxon>
        <taxon>Ranunculaceae</taxon>
        <taxon>Coptidoideae</taxon>
        <taxon>Coptis</taxon>
    </lineage>
</organism>
<sequence>MSSETIKNLVEDVSDEEDREKKRNTPVFEEEKNIFLRLPAKGNQFPAYSLRVEYVGLSPSVPLLATGSLDENLIIWDMQNSVAHFTCVHKVGVSCLAWLGKSQYILHSYGVCRWESIGMG</sequence>
<dbReference type="OrthoDB" id="10261640at2759"/>
<reference evidence="5 6" key="1">
    <citation type="submission" date="2020-10" db="EMBL/GenBank/DDBJ databases">
        <title>The Coptis chinensis genome and diversification of protoberbering-type alkaloids.</title>
        <authorList>
            <person name="Wang B."/>
            <person name="Shu S."/>
            <person name="Song C."/>
            <person name="Liu Y."/>
        </authorList>
    </citation>
    <scope>NUCLEOTIDE SEQUENCE [LARGE SCALE GENOMIC DNA]</scope>
    <source>
        <strain evidence="5">HL-2020</strain>
        <tissue evidence="5">Leaf</tissue>
    </source>
</reference>
<keyword evidence="6" id="KW-1185">Reference proteome</keyword>
<dbReference type="PANTHER" id="PTHR19857">
    <property type="entry name" value="MITOCHONDRIAL DIVISION PROTEIN 1-RELATED"/>
    <property type="match status" value="1"/>
</dbReference>
<dbReference type="PANTHER" id="PTHR19857:SF8">
    <property type="entry name" value="ANGIO-ASSOCIATED MIGRATORY CELL PROTEIN"/>
    <property type="match status" value="1"/>
</dbReference>
<protein>
    <submittedName>
        <fullName evidence="5">Uncharacterized protein</fullName>
    </submittedName>
</protein>
<keyword evidence="2" id="KW-0677">Repeat</keyword>
<keyword evidence="1 3" id="KW-0853">WD repeat</keyword>
<evidence type="ECO:0000256" key="1">
    <source>
        <dbReference type="ARBA" id="ARBA00022574"/>
    </source>
</evidence>
<evidence type="ECO:0000313" key="5">
    <source>
        <dbReference type="EMBL" id="KAF9609539.1"/>
    </source>
</evidence>
<dbReference type="AlphaFoldDB" id="A0A835I2T3"/>
<dbReference type="InterPro" id="IPR019775">
    <property type="entry name" value="WD40_repeat_CS"/>
</dbReference>
<dbReference type="InterPro" id="IPR036322">
    <property type="entry name" value="WD40_repeat_dom_sf"/>
</dbReference>
<dbReference type="InterPro" id="IPR051179">
    <property type="entry name" value="WD_repeat_multifunction"/>
</dbReference>
<feature type="region of interest" description="Disordered" evidence="4">
    <location>
        <begin position="1"/>
        <end position="25"/>
    </location>
</feature>
<dbReference type="Proteomes" id="UP000631114">
    <property type="component" value="Unassembled WGS sequence"/>
</dbReference>
<dbReference type="InterPro" id="IPR001680">
    <property type="entry name" value="WD40_rpt"/>
</dbReference>
<evidence type="ECO:0000313" key="6">
    <source>
        <dbReference type="Proteomes" id="UP000631114"/>
    </source>
</evidence>
<name>A0A835I2T3_9MAGN</name>
<dbReference type="SUPFAM" id="SSF50978">
    <property type="entry name" value="WD40 repeat-like"/>
    <property type="match status" value="1"/>
</dbReference>
<comment type="caution">
    <text evidence="5">The sequence shown here is derived from an EMBL/GenBank/DDBJ whole genome shotgun (WGS) entry which is preliminary data.</text>
</comment>
<dbReference type="InterPro" id="IPR015943">
    <property type="entry name" value="WD40/YVTN_repeat-like_dom_sf"/>
</dbReference>
<evidence type="ECO:0000256" key="2">
    <source>
        <dbReference type="ARBA" id="ARBA00022737"/>
    </source>
</evidence>
<dbReference type="EMBL" id="JADFTS010000004">
    <property type="protein sequence ID" value="KAF9609539.1"/>
    <property type="molecule type" value="Genomic_DNA"/>
</dbReference>
<gene>
    <name evidence="5" type="ORF">IFM89_016900</name>
</gene>
<proteinExistence type="predicted"/>
<accession>A0A835I2T3</accession>
<evidence type="ECO:0000256" key="4">
    <source>
        <dbReference type="SAM" id="MobiDB-lite"/>
    </source>
</evidence>
<dbReference type="Gene3D" id="2.130.10.10">
    <property type="entry name" value="YVTN repeat-like/Quinoprotein amine dehydrogenase"/>
    <property type="match status" value="1"/>
</dbReference>